<evidence type="ECO:0000313" key="2">
    <source>
        <dbReference type="Proteomes" id="UP000039021"/>
    </source>
</evidence>
<dbReference type="Proteomes" id="UP000039021">
    <property type="component" value="Unassembled WGS sequence"/>
</dbReference>
<proteinExistence type="predicted"/>
<dbReference type="AlphaFoldDB" id="A0A916P8W6"/>
<gene>
    <name evidence="1" type="ORF">ERS007739_03461</name>
</gene>
<reference evidence="2" key="1">
    <citation type="submission" date="2015-03" db="EMBL/GenBank/DDBJ databases">
        <authorList>
            <consortium name="Pathogen Informatics"/>
        </authorList>
    </citation>
    <scope>NUCLEOTIDE SEQUENCE [LARGE SCALE GENOMIC DNA]</scope>
    <source>
        <strain evidence="2">N09902308</strain>
    </source>
</reference>
<evidence type="ECO:0000313" key="1">
    <source>
        <dbReference type="EMBL" id="COZ16562.1"/>
    </source>
</evidence>
<protein>
    <submittedName>
        <fullName evidence="1">Uncharacterized protein</fullName>
    </submittedName>
</protein>
<name>A0A916P8W6_MYCTX</name>
<sequence length="61" mass="6497">MPRPRIVFSATMTPATTTSTTTTTKTIDRVPWTNVFRTTSLISSALVAEPNAVSPACWAAA</sequence>
<comment type="caution">
    <text evidence="1">The sequence shown here is derived from an EMBL/GenBank/DDBJ whole genome shotgun (WGS) entry which is preliminary data.</text>
</comment>
<organism evidence="1 2">
    <name type="scientific">Mycobacterium tuberculosis</name>
    <dbReference type="NCBI Taxonomy" id="1773"/>
    <lineage>
        <taxon>Bacteria</taxon>
        <taxon>Bacillati</taxon>
        <taxon>Actinomycetota</taxon>
        <taxon>Actinomycetes</taxon>
        <taxon>Mycobacteriales</taxon>
        <taxon>Mycobacteriaceae</taxon>
        <taxon>Mycobacterium</taxon>
        <taxon>Mycobacterium tuberculosis complex</taxon>
    </lineage>
</organism>
<accession>A0A916P8W6</accession>
<dbReference type="EMBL" id="CSBK01001806">
    <property type="protein sequence ID" value="COZ16562.1"/>
    <property type="molecule type" value="Genomic_DNA"/>
</dbReference>